<comment type="caution">
    <text evidence="2">The sequence shown here is derived from an EMBL/GenBank/DDBJ whole genome shotgun (WGS) entry which is preliminary data.</text>
</comment>
<evidence type="ECO:0000313" key="2">
    <source>
        <dbReference type="EMBL" id="MDQ4624674.1"/>
    </source>
</evidence>
<accession>A0ABU0XMD3</accession>
<feature type="compositionally biased region" description="Polar residues" evidence="1">
    <location>
        <begin position="55"/>
        <end position="80"/>
    </location>
</feature>
<keyword evidence="3" id="KW-1185">Reference proteome</keyword>
<dbReference type="EMBL" id="JAVFKP010000001">
    <property type="protein sequence ID" value="MDQ4624674.1"/>
    <property type="molecule type" value="Genomic_DNA"/>
</dbReference>
<protein>
    <submittedName>
        <fullName evidence="2">Uncharacterized protein</fullName>
    </submittedName>
</protein>
<feature type="region of interest" description="Disordered" evidence="1">
    <location>
        <begin position="1"/>
        <end position="80"/>
    </location>
</feature>
<dbReference type="RefSeq" id="WP_307778141.1">
    <property type="nucleotide sequence ID" value="NZ_JAVFKP010000001.1"/>
</dbReference>
<proteinExistence type="predicted"/>
<name>A0ABU0XMD3_9BURK</name>
<sequence>MAGKNTGGKVATTAGRTLGNPNASALQRSLAGSALAQSGTQKVTGKGMEAKASAALQNGNSAATTRSLAGSLVSQSDKKR</sequence>
<evidence type="ECO:0000256" key="1">
    <source>
        <dbReference type="SAM" id="MobiDB-lite"/>
    </source>
</evidence>
<dbReference type="Proteomes" id="UP001237592">
    <property type="component" value="Unassembled WGS sequence"/>
</dbReference>
<gene>
    <name evidence="2" type="ORF">RB624_02110</name>
</gene>
<organism evidence="2 3">
    <name type="scientific">Janthinobacterium lividum</name>
    <dbReference type="NCBI Taxonomy" id="29581"/>
    <lineage>
        <taxon>Bacteria</taxon>
        <taxon>Pseudomonadati</taxon>
        <taxon>Pseudomonadota</taxon>
        <taxon>Betaproteobacteria</taxon>
        <taxon>Burkholderiales</taxon>
        <taxon>Oxalobacteraceae</taxon>
        <taxon>Janthinobacterium</taxon>
    </lineage>
</organism>
<evidence type="ECO:0000313" key="3">
    <source>
        <dbReference type="Proteomes" id="UP001237592"/>
    </source>
</evidence>
<reference evidence="2 3" key="1">
    <citation type="submission" date="2023-08" db="EMBL/GenBank/DDBJ databases">
        <title>Draft genome sequence of Janthinobacterium lividum.</title>
        <authorList>
            <person name="Chun B.H."/>
            <person name="Lee Y."/>
        </authorList>
    </citation>
    <scope>NUCLEOTIDE SEQUENCE [LARGE SCALE GENOMIC DNA]</scope>
    <source>
        <strain evidence="2 3">AMJK</strain>
    </source>
</reference>